<evidence type="ECO:0000313" key="4">
    <source>
        <dbReference type="EMBL" id="MCD5312065.1"/>
    </source>
</evidence>
<dbReference type="EMBL" id="JAJOMB010000006">
    <property type="protein sequence ID" value="MCD5312065.1"/>
    <property type="molecule type" value="Genomic_DNA"/>
</dbReference>
<keyword evidence="1" id="KW-0472">Membrane</keyword>
<dbReference type="InterPro" id="IPR010317">
    <property type="entry name" value="WxLIP_PGBD"/>
</dbReference>
<keyword evidence="1" id="KW-1133">Transmembrane helix</keyword>
<keyword evidence="5" id="KW-1185">Reference proteome</keyword>
<evidence type="ECO:0000259" key="3">
    <source>
        <dbReference type="Pfam" id="PF06030"/>
    </source>
</evidence>
<feature type="chain" id="PRO_5040746180" evidence="2">
    <location>
        <begin position="27"/>
        <end position="351"/>
    </location>
</feature>
<name>A0A9X1NDF1_9ACTN</name>
<proteinExistence type="predicted"/>
<dbReference type="Pfam" id="PF06030">
    <property type="entry name" value="WxLIP_PGBD"/>
    <property type="match status" value="1"/>
</dbReference>
<dbReference type="InterPro" id="IPR013783">
    <property type="entry name" value="Ig-like_fold"/>
</dbReference>
<feature type="signal peptide" evidence="2">
    <location>
        <begin position="1"/>
        <end position="26"/>
    </location>
</feature>
<dbReference type="Proteomes" id="UP001138997">
    <property type="component" value="Unassembled WGS sequence"/>
</dbReference>
<keyword evidence="2" id="KW-0732">Signal</keyword>
<comment type="caution">
    <text evidence="4">The sequence shown here is derived from an EMBL/GenBank/DDBJ whole genome shotgun (WGS) entry which is preliminary data.</text>
</comment>
<evidence type="ECO:0000313" key="5">
    <source>
        <dbReference type="Proteomes" id="UP001138997"/>
    </source>
</evidence>
<keyword evidence="1" id="KW-0812">Transmembrane</keyword>
<protein>
    <submittedName>
        <fullName evidence="4">DUF916 domain-containing protein</fullName>
    </submittedName>
</protein>
<dbReference type="RefSeq" id="WP_231441904.1">
    <property type="nucleotide sequence ID" value="NZ_JAJOMB010000006.1"/>
</dbReference>
<accession>A0A9X1NDF1</accession>
<feature type="transmembrane region" description="Helical" evidence="1">
    <location>
        <begin position="301"/>
        <end position="324"/>
    </location>
</feature>
<reference evidence="4" key="1">
    <citation type="submission" date="2021-11" db="EMBL/GenBank/DDBJ databases">
        <title>Streptomyces corallinus and Kineosporia corallina sp. nov., two new coral-derived marine actinobacteria.</title>
        <authorList>
            <person name="Buangrab K."/>
            <person name="Sutthacheep M."/>
            <person name="Yeemin T."/>
            <person name="Harunari E."/>
            <person name="Igarashi Y."/>
            <person name="Sripreechasak P."/>
            <person name="Kanchanasin P."/>
            <person name="Tanasupawat S."/>
            <person name="Phongsopitanun W."/>
        </authorList>
    </citation>
    <scope>NUCLEOTIDE SEQUENCE</scope>
    <source>
        <strain evidence="4">JCM 31032</strain>
    </source>
</reference>
<gene>
    <name evidence="4" type="ORF">LR394_14225</name>
</gene>
<dbReference type="GO" id="GO:0005975">
    <property type="term" value="P:carbohydrate metabolic process"/>
    <property type="evidence" value="ECO:0007669"/>
    <property type="project" value="UniProtKB-ARBA"/>
</dbReference>
<organism evidence="4 5">
    <name type="scientific">Kineosporia babensis</name>
    <dbReference type="NCBI Taxonomy" id="499548"/>
    <lineage>
        <taxon>Bacteria</taxon>
        <taxon>Bacillati</taxon>
        <taxon>Actinomycetota</taxon>
        <taxon>Actinomycetes</taxon>
        <taxon>Kineosporiales</taxon>
        <taxon>Kineosporiaceae</taxon>
        <taxon>Kineosporia</taxon>
    </lineage>
</organism>
<feature type="domain" description="WxL Interacting Protein peptidoglycan binding" evidence="3">
    <location>
        <begin position="48"/>
        <end position="152"/>
    </location>
</feature>
<dbReference type="AlphaFoldDB" id="A0A9X1NDF1"/>
<evidence type="ECO:0000256" key="1">
    <source>
        <dbReference type="SAM" id="Phobius"/>
    </source>
</evidence>
<evidence type="ECO:0000256" key="2">
    <source>
        <dbReference type="SAM" id="SignalP"/>
    </source>
</evidence>
<sequence length="351" mass="36630">MRTVRTLAAVALALSAPLFGANPALAAPVPTASMIAASDDVTWTVRTASNELGEARTSFSYDIRPGATIEDAMVVANRGKTPLTLGVYAADGFTTDAGQMDLVTKDAESIAVGAWVQADQESITVKPGKTARIPFSVTIPENATPGDHAGGIITSLVQADDTETINVDRRLGIQIKLRVDGDLKPGFAIEDLNVGYRGTLNPAGQGDAEVSYTIRNTGNAILSGQGNTKITGPFGWFATDGPAQAIPGQLLPGETWKVSGTVEEVLPSGRLNAKVTLVPIITDAAGSSTTLAPVTASASAWALPWTLILLIVVLLAVVVGIVVVSRRNRARRKKLEDERVDAAVKEALAAR</sequence>
<dbReference type="Gene3D" id="2.60.40.10">
    <property type="entry name" value="Immunoglobulins"/>
    <property type="match status" value="1"/>
</dbReference>